<accession>A0A4Q7NE45</accession>
<proteinExistence type="predicted"/>
<dbReference type="PANTHER" id="PTHR43798">
    <property type="entry name" value="MONOACYLGLYCEROL LIPASE"/>
    <property type="match status" value="1"/>
</dbReference>
<dbReference type="Gene3D" id="3.40.50.1820">
    <property type="entry name" value="alpha/beta hydrolase"/>
    <property type="match status" value="1"/>
</dbReference>
<dbReference type="PRINTS" id="PR00111">
    <property type="entry name" value="ABHYDROLASE"/>
</dbReference>
<reference evidence="2 3" key="1">
    <citation type="submission" date="2019-02" db="EMBL/GenBank/DDBJ databases">
        <title>Genomic Encyclopedia of Type Strains, Phase IV (KMG-IV): sequencing the most valuable type-strain genomes for metagenomic binning, comparative biology and taxonomic classification.</title>
        <authorList>
            <person name="Goeker M."/>
        </authorList>
    </citation>
    <scope>NUCLEOTIDE SEQUENCE [LARGE SCALE GENOMIC DNA]</scope>
    <source>
        <strain evidence="2 3">K24</strain>
    </source>
</reference>
<protein>
    <submittedName>
        <fullName evidence="2">Pimeloyl-ACP methyl ester carboxylesterase</fullName>
    </submittedName>
</protein>
<comment type="caution">
    <text evidence="2">The sequence shown here is derived from an EMBL/GenBank/DDBJ whole genome shotgun (WGS) entry which is preliminary data.</text>
</comment>
<dbReference type="RefSeq" id="WP_165404659.1">
    <property type="nucleotide sequence ID" value="NZ_SGXC01000002.1"/>
</dbReference>
<organism evidence="2 3">
    <name type="scientific">Pigmentiphaga kullae</name>
    <dbReference type="NCBI Taxonomy" id="151784"/>
    <lineage>
        <taxon>Bacteria</taxon>
        <taxon>Pseudomonadati</taxon>
        <taxon>Pseudomonadota</taxon>
        <taxon>Betaproteobacteria</taxon>
        <taxon>Burkholderiales</taxon>
        <taxon>Alcaligenaceae</taxon>
        <taxon>Pigmentiphaga</taxon>
    </lineage>
</organism>
<name>A0A4Q7NE45_9BURK</name>
<evidence type="ECO:0000313" key="3">
    <source>
        <dbReference type="Proteomes" id="UP000292445"/>
    </source>
</evidence>
<dbReference type="Pfam" id="PF12697">
    <property type="entry name" value="Abhydrolase_6"/>
    <property type="match status" value="1"/>
</dbReference>
<dbReference type="InterPro" id="IPR000073">
    <property type="entry name" value="AB_hydrolase_1"/>
</dbReference>
<dbReference type="SUPFAM" id="SSF53474">
    <property type="entry name" value="alpha/beta-Hydrolases"/>
    <property type="match status" value="1"/>
</dbReference>
<feature type="domain" description="AB hydrolase-1" evidence="1">
    <location>
        <begin position="32"/>
        <end position="262"/>
    </location>
</feature>
<keyword evidence="3" id="KW-1185">Reference proteome</keyword>
<dbReference type="AlphaFoldDB" id="A0A4Q7NE45"/>
<dbReference type="GO" id="GO:0016020">
    <property type="term" value="C:membrane"/>
    <property type="evidence" value="ECO:0007669"/>
    <property type="project" value="TreeGrafter"/>
</dbReference>
<gene>
    <name evidence="2" type="ORF">EV675_3876</name>
</gene>
<evidence type="ECO:0000259" key="1">
    <source>
        <dbReference type="Pfam" id="PF12697"/>
    </source>
</evidence>
<dbReference type="Proteomes" id="UP000292445">
    <property type="component" value="Unassembled WGS sequence"/>
</dbReference>
<dbReference type="InterPro" id="IPR050266">
    <property type="entry name" value="AB_hydrolase_sf"/>
</dbReference>
<evidence type="ECO:0000313" key="2">
    <source>
        <dbReference type="EMBL" id="RZS81253.1"/>
    </source>
</evidence>
<dbReference type="PANTHER" id="PTHR43798:SF33">
    <property type="entry name" value="HYDROLASE, PUTATIVE (AFU_ORTHOLOGUE AFUA_2G14860)-RELATED"/>
    <property type="match status" value="1"/>
</dbReference>
<dbReference type="EMBL" id="SGXC01000002">
    <property type="protein sequence ID" value="RZS81253.1"/>
    <property type="molecule type" value="Genomic_DNA"/>
</dbReference>
<dbReference type="InterPro" id="IPR029058">
    <property type="entry name" value="AB_hydrolase_fold"/>
</dbReference>
<sequence length="275" mass="29836">MVDTLGQAARIHSTVDDGRAVVWRQWGAGPLVVLLHGNSGSWTHWARNIAALAERFTVLVPDLPGHGDSDLPAGDVSCAAFARLLWQGLDQIAGPDANVALAGFSLGSVLAESMARQQPQRVRQILLLRGAFSRTVPRPPELLRWRGIADPAEAARIHRHNLEVSMFGDAALIDDEAVRLHADNLERCRLDTRPLLASRELEAFLGLRCPVHGIAGERDVYGGGDAPAQGRALREVLPQAVFDMIPGAGHWAAYEAADTVNALMVRSLEMKHDQI</sequence>